<dbReference type="SMART" id="SM00220">
    <property type="entry name" value="S_TKc"/>
    <property type="match status" value="1"/>
</dbReference>
<feature type="region of interest" description="Disordered" evidence="3">
    <location>
        <begin position="372"/>
        <end position="393"/>
    </location>
</feature>
<dbReference type="Gene3D" id="1.10.510.10">
    <property type="entry name" value="Transferase(Phosphotransferase) domain 1"/>
    <property type="match status" value="1"/>
</dbReference>
<reference evidence="6" key="2">
    <citation type="submission" date="2025-08" db="UniProtKB">
        <authorList>
            <consortium name="RefSeq"/>
        </authorList>
    </citation>
    <scope>IDENTIFICATION</scope>
    <source>
        <tissue evidence="6">Leaf</tissue>
    </source>
</reference>
<dbReference type="PANTHER" id="PTHR11909">
    <property type="entry name" value="CASEIN KINASE-RELATED"/>
    <property type="match status" value="1"/>
</dbReference>
<keyword evidence="5" id="KW-1185">Reference proteome</keyword>
<feature type="region of interest" description="Disordered" evidence="3">
    <location>
        <begin position="325"/>
        <end position="360"/>
    </location>
</feature>
<dbReference type="InterPro" id="IPR011009">
    <property type="entry name" value="Kinase-like_dom_sf"/>
</dbReference>
<comment type="similarity">
    <text evidence="1">Belongs to the protein kinase superfamily. CK1 Ser/Thr protein kinase family. Casein kinase I subfamily.</text>
</comment>
<evidence type="ECO:0000313" key="6">
    <source>
        <dbReference type="RefSeq" id="XP_056842206.1"/>
    </source>
</evidence>
<dbReference type="GO" id="GO:0004674">
    <property type="term" value="F:protein serine/threonine kinase activity"/>
    <property type="evidence" value="ECO:0007669"/>
    <property type="project" value="UniProtKB-EC"/>
</dbReference>
<dbReference type="RefSeq" id="XP_056842206.1">
    <property type="nucleotide sequence ID" value="XM_056986226.1"/>
</dbReference>
<organism evidence="5 6">
    <name type="scientific">Raphanus sativus</name>
    <name type="common">Radish</name>
    <name type="synonym">Raphanus raphanistrum var. sativus</name>
    <dbReference type="NCBI Taxonomy" id="3726"/>
    <lineage>
        <taxon>Eukaryota</taxon>
        <taxon>Viridiplantae</taxon>
        <taxon>Streptophyta</taxon>
        <taxon>Embryophyta</taxon>
        <taxon>Tracheophyta</taxon>
        <taxon>Spermatophyta</taxon>
        <taxon>Magnoliopsida</taxon>
        <taxon>eudicotyledons</taxon>
        <taxon>Gunneridae</taxon>
        <taxon>Pentapetalae</taxon>
        <taxon>rosids</taxon>
        <taxon>malvids</taxon>
        <taxon>Brassicales</taxon>
        <taxon>Brassicaceae</taxon>
        <taxon>Brassiceae</taxon>
        <taxon>Raphanus</taxon>
    </lineage>
</organism>
<reference evidence="5" key="1">
    <citation type="journal article" date="2019" name="Database">
        <title>The radish genome database (RadishGD): an integrated information resource for radish genomics.</title>
        <authorList>
            <person name="Yu H.J."/>
            <person name="Baek S."/>
            <person name="Lee Y.J."/>
            <person name="Cho A."/>
            <person name="Mun J.H."/>
        </authorList>
    </citation>
    <scope>NUCLEOTIDE SEQUENCE [LARGE SCALE GENOMIC DNA]</scope>
    <source>
        <strain evidence="5">cv. WK10039</strain>
    </source>
</reference>
<dbReference type="InterPro" id="IPR008271">
    <property type="entry name" value="Ser/Thr_kinase_AS"/>
</dbReference>
<feature type="compositionally biased region" description="Polar residues" evidence="3">
    <location>
        <begin position="438"/>
        <end position="462"/>
    </location>
</feature>
<proteinExistence type="inferred from homology"/>
<dbReference type="PROSITE" id="PS00108">
    <property type="entry name" value="PROTEIN_KINASE_ST"/>
    <property type="match status" value="1"/>
</dbReference>
<dbReference type="InterPro" id="IPR000719">
    <property type="entry name" value="Prot_kinase_dom"/>
</dbReference>
<accession>A0A9W3BSP0</accession>
<dbReference type="OrthoDB" id="5800476at2759"/>
<feature type="domain" description="Protein kinase" evidence="4">
    <location>
        <begin position="9"/>
        <end position="304"/>
    </location>
</feature>
<evidence type="ECO:0000256" key="1">
    <source>
        <dbReference type="ARBA" id="ARBA00005926"/>
    </source>
</evidence>
<dbReference type="GO" id="GO:0005524">
    <property type="term" value="F:ATP binding"/>
    <property type="evidence" value="ECO:0007669"/>
    <property type="project" value="InterPro"/>
</dbReference>
<evidence type="ECO:0000259" key="4">
    <source>
        <dbReference type="PROSITE" id="PS50011"/>
    </source>
</evidence>
<evidence type="ECO:0000256" key="2">
    <source>
        <dbReference type="ARBA" id="ARBA00012513"/>
    </source>
</evidence>
<dbReference type="Proteomes" id="UP000504610">
    <property type="component" value="Chromosome 5"/>
</dbReference>
<dbReference type="FunFam" id="1.10.510.10:FF:000596">
    <property type="entry name" value="CK1 family protein kinase"/>
    <property type="match status" value="1"/>
</dbReference>
<dbReference type="InterPro" id="IPR050235">
    <property type="entry name" value="CK1_Ser-Thr_kinase"/>
</dbReference>
<dbReference type="GeneID" id="108863453"/>
<gene>
    <name evidence="6" type="primary">LOC108863453</name>
</gene>
<dbReference type="Pfam" id="PF00069">
    <property type="entry name" value="Pkinase"/>
    <property type="match status" value="1"/>
</dbReference>
<feature type="region of interest" description="Disordered" evidence="3">
    <location>
        <begin position="438"/>
        <end position="469"/>
    </location>
</feature>
<dbReference type="AlphaFoldDB" id="A0A9W3BSP0"/>
<sequence length="487" mass="55301">MDRVVGGKFKLGRKLGSGSFGEIFLGIDSFFILCSCLSLLSSKFFICLLGSGVNVQTGDEVAVKLEPLRSRHPQLQYESKLYMLLQGGTGIPHLKWFGVESEYNCMVIDLLGPSLEEFFNYCSRSFSLKTVLMLADQMLNRVEYMHVRGFLHRDIKPDNFLMGLGRKANQVYIIDYGLAKKYRDLQTHKHIPYRENKNLTGTARYASVNTHLGIEQSRRDDLESLGYMLMYFLRGSLPWQGLRAGTKKQKYDKISEKKRLTPVDVLCRNFPPEFTSYFLYVRSLRFEDKPDYSYLKKLFRDLFIRQGYQFDYVFDWTILRYQHGSSSTSNATPRPNLRPALNIPIPSAEKPEKPSTGQDRFSGVFEAYNRRTGSGTGLQADRFSRPRTSENVLTSRDTLNKERPITISRNQSFSRKAVAGSSVRATSSADFAENGSSRVVLNNGRPSTTQRTQFPPSSSSLATKAAPSRLPPDVTLEFLTIGNGKRK</sequence>
<dbReference type="SUPFAM" id="SSF56112">
    <property type="entry name" value="Protein kinase-like (PK-like)"/>
    <property type="match status" value="1"/>
</dbReference>
<evidence type="ECO:0000313" key="5">
    <source>
        <dbReference type="Proteomes" id="UP000504610"/>
    </source>
</evidence>
<evidence type="ECO:0000256" key="3">
    <source>
        <dbReference type="SAM" id="MobiDB-lite"/>
    </source>
</evidence>
<name>A0A9W3BSP0_RAPSA</name>
<dbReference type="PROSITE" id="PS50011">
    <property type="entry name" value="PROTEIN_KINASE_DOM"/>
    <property type="match status" value="1"/>
</dbReference>
<protein>
    <recommendedName>
        <fullName evidence="2">non-specific serine/threonine protein kinase</fullName>
        <ecNumber evidence="2">2.7.11.1</ecNumber>
    </recommendedName>
</protein>
<dbReference type="EC" id="2.7.11.1" evidence="2"/>